<gene>
    <name evidence="2" type="ORF">HannXRQ_Chr12g0371261</name>
    <name evidence="1" type="ORF">HanXRQr2_Chr12g0543661</name>
</gene>
<dbReference type="AlphaFoldDB" id="A0A251T296"/>
<dbReference type="Gramene" id="mRNA:HanXRQr2_Chr12g0543661">
    <property type="protein sequence ID" value="mRNA:HanXRQr2_Chr12g0543661"/>
    <property type="gene ID" value="HanXRQr2_Chr12g0543661"/>
</dbReference>
<reference evidence="1 3" key="1">
    <citation type="journal article" date="2017" name="Nature">
        <title>The sunflower genome provides insights into oil metabolism, flowering and Asterid evolution.</title>
        <authorList>
            <person name="Badouin H."/>
            <person name="Gouzy J."/>
            <person name="Grassa C.J."/>
            <person name="Murat F."/>
            <person name="Staton S.E."/>
            <person name="Cottret L."/>
            <person name="Lelandais-Briere C."/>
            <person name="Owens G.L."/>
            <person name="Carrere S."/>
            <person name="Mayjonade B."/>
            <person name="Legrand L."/>
            <person name="Gill N."/>
            <person name="Kane N.C."/>
            <person name="Bowers J.E."/>
            <person name="Hubner S."/>
            <person name="Bellec A."/>
            <person name="Berard A."/>
            <person name="Berges H."/>
            <person name="Blanchet N."/>
            <person name="Boniface M.C."/>
            <person name="Brunel D."/>
            <person name="Catrice O."/>
            <person name="Chaidir N."/>
            <person name="Claudel C."/>
            <person name="Donnadieu C."/>
            <person name="Faraut T."/>
            <person name="Fievet G."/>
            <person name="Helmstetter N."/>
            <person name="King M."/>
            <person name="Knapp S.J."/>
            <person name="Lai Z."/>
            <person name="Le Paslier M.C."/>
            <person name="Lippi Y."/>
            <person name="Lorenzon L."/>
            <person name="Mandel J.R."/>
            <person name="Marage G."/>
            <person name="Marchand G."/>
            <person name="Marquand E."/>
            <person name="Bret-Mestries E."/>
            <person name="Morien E."/>
            <person name="Nambeesan S."/>
            <person name="Nguyen T."/>
            <person name="Pegot-Espagnet P."/>
            <person name="Pouilly N."/>
            <person name="Raftis F."/>
            <person name="Sallet E."/>
            <person name="Schiex T."/>
            <person name="Thomas J."/>
            <person name="Vandecasteele C."/>
            <person name="Vares D."/>
            <person name="Vear F."/>
            <person name="Vautrin S."/>
            <person name="Crespi M."/>
            <person name="Mangin B."/>
            <person name="Burke J.M."/>
            <person name="Salse J."/>
            <person name="Munos S."/>
            <person name="Vincourt P."/>
            <person name="Rieseberg L.H."/>
            <person name="Langlade N.B."/>
        </authorList>
    </citation>
    <scope>NUCLEOTIDE SEQUENCE [LARGE SCALE GENOMIC DNA]</scope>
    <source>
        <strain evidence="3">cv. SF193</strain>
        <tissue evidence="1">Leaves</tissue>
    </source>
</reference>
<proteinExistence type="predicted"/>
<dbReference type="Proteomes" id="UP000215914">
    <property type="component" value="Chromosome 12"/>
</dbReference>
<dbReference type="EMBL" id="CM007901">
    <property type="protein sequence ID" value="OTG05230.1"/>
    <property type="molecule type" value="Genomic_DNA"/>
</dbReference>
<sequence>MYVNDSLVDDICSSVDNVNRHGILLELVQVLSDPNFIFTEAYISSDGGWCMDGIYFSF</sequence>
<dbReference type="EMBL" id="MNCJ02000327">
    <property type="protein sequence ID" value="KAF5778112.1"/>
    <property type="molecule type" value="Genomic_DNA"/>
</dbReference>
<organism evidence="2 3">
    <name type="scientific">Helianthus annuus</name>
    <name type="common">Common sunflower</name>
    <dbReference type="NCBI Taxonomy" id="4232"/>
    <lineage>
        <taxon>Eukaryota</taxon>
        <taxon>Viridiplantae</taxon>
        <taxon>Streptophyta</taxon>
        <taxon>Embryophyta</taxon>
        <taxon>Tracheophyta</taxon>
        <taxon>Spermatophyta</taxon>
        <taxon>Magnoliopsida</taxon>
        <taxon>eudicotyledons</taxon>
        <taxon>Gunneridae</taxon>
        <taxon>Pentapetalae</taxon>
        <taxon>asterids</taxon>
        <taxon>campanulids</taxon>
        <taxon>Asterales</taxon>
        <taxon>Asteraceae</taxon>
        <taxon>Asteroideae</taxon>
        <taxon>Heliantheae alliance</taxon>
        <taxon>Heliantheae</taxon>
        <taxon>Helianthus</taxon>
    </lineage>
</organism>
<reference evidence="1" key="3">
    <citation type="submission" date="2020-06" db="EMBL/GenBank/DDBJ databases">
        <title>Helianthus annuus Genome sequencing and assembly Release 2.</title>
        <authorList>
            <person name="Gouzy J."/>
            <person name="Langlade N."/>
            <person name="Munos S."/>
        </authorList>
    </citation>
    <scope>NUCLEOTIDE SEQUENCE</scope>
    <source>
        <tissue evidence="1">Leaves</tissue>
    </source>
</reference>
<protein>
    <submittedName>
        <fullName evidence="1">ACT domain-containing protein ACR1-12</fullName>
    </submittedName>
</protein>
<dbReference type="OMA" id="WSMDDED"/>
<evidence type="ECO:0000313" key="3">
    <source>
        <dbReference type="Proteomes" id="UP000215914"/>
    </source>
</evidence>
<keyword evidence="3" id="KW-1185">Reference proteome</keyword>
<accession>A0A251T296</accession>
<reference evidence="2" key="2">
    <citation type="submission" date="2017-02" db="EMBL/GenBank/DDBJ databases">
        <title>Sunflower complete genome.</title>
        <authorList>
            <person name="Langlade N."/>
            <person name="Munos S."/>
        </authorList>
    </citation>
    <scope>NUCLEOTIDE SEQUENCE [LARGE SCALE GENOMIC DNA]</scope>
    <source>
        <tissue evidence="2">Leaves</tissue>
    </source>
</reference>
<name>A0A251T296_HELAN</name>
<evidence type="ECO:0000313" key="2">
    <source>
        <dbReference type="EMBL" id="OTG05230.1"/>
    </source>
</evidence>
<evidence type="ECO:0000313" key="1">
    <source>
        <dbReference type="EMBL" id="KAF5778112.1"/>
    </source>
</evidence>
<dbReference type="InParanoid" id="A0A251T296"/>